<dbReference type="FunFam" id="3.10.100.10:FF:000036">
    <property type="entry name" value="Lymphocyte antigen 75"/>
    <property type="match status" value="1"/>
</dbReference>
<feature type="domain" description="C-type lectin" evidence="12">
    <location>
        <begin position="223"/>
        <end position="335"/>
    </location>
</feature>
<dbReference type="Xenbase" id="XB-GENE-6488927">
    <property type="gene designation" value="ly75.L"/>
</dbReference>
<keyword evidence="4" id="KW-0732">Signal</keyword>
<dbReference type="InterPro" id="IPR001304">
    <property type="entry name" value="C-type_lectin-like"/>
</dbReference>
<dbReference type="GO" id="GO:0038023">
    <property type="term" value="F:signaling receptor activity"/>
    <property type="evidence" value="ECO:0000318"/>
    <property type="project" value="GO_Central"/>
</dbReference>
<feature type="domain" description="C-type lectin" evidence="12">
    <location>
        <begin position="1536"/>
        <end position="1649"/>
    </location>
</feature>
<feature type="domain" description="C-type lectin" evidence="12">
    <location>
        <begin position="1249"/>
        <end position="1358"/>
    </location>
</feature>
<organism evidence="14 15">
    <name type="scientific">Xenopus laevis</name>
    <name type="common">African clawed frog</name>
    <dbReference type="NCBI Taxonomy" id="8355"/>
    <lineage>
        <taxon>Eukaryota</taxon>
        <taxon>Metazoa</taxon>
        <taxon>Chordata</taxon>
        <taxon>Craniata</taxon>
        <taxon>Vertebrata</taxon>
        <taxon>Euteleostomi</taxon>
        <taxon>Amphibia</taxon>
        <taxon>Batrachia</taxon>
        <taxon>Anura</taxon>
        <taxon>Pipoidea</taxon>
        <taxon>Pipidae</taxon>
        <taxon>Xenopodinae</taxon>
        <taxon>Xenopus</taxon>
        <taxon>Xenopus</taxon>
    </lineage>
</organism>
<evidence type="ECO:0000256" key="5">
    <source>
        <dbReference type="ARBA" id="ARBA00022737"/>
    </source>
</evidence>
<evidence type="ECO:0000256" key="8">
    <source>
        <dbReference type="ARBA" id="ARBA00023157"/>
    </source>
</evidence>
<dbReference type="PANTHER" id="PTHR22803">
    <property type="entry name" value="MANNOSE, PHOSPHOLIPASE, LECTIN RECEPTOR RELATED"/>
    <property type="match status" value="1"/>
</dbReference>
<dbReference type="RefSeq" id="XP_018091325.1">
    <property type="nucleotide sequence ID" value="XM_018235836.2"/>
</dbReference>
<dbReference type="GO" id="GO:0006897">
    <property type="term" value="P:endocytosis"/>
    <property type="evidence" value="ECO:0007669"/>
    <property type="project" value="UniProtKB-KW"/>
</dbReference>
<dbReference type="PROSITE" id="PS50041">
    <property type="entry name" value="C_TYPE_LECTIN_2"/>
    <property type="match status" value="9"/>
</dbReference>
<protein>
    <submittedName>
        <fullName evidence="15">Lymphocyte antigen 75 isoform X1</fullName>
    </submittedName>
</protein>
<dbReference type="InterPro" id="IPR016187">
    <property type="entry name" value="CTDL_fold"/>
</dbReference>
<dbReference type="InterPro" id="IPR016186">
    <property type="entry name" value="C-type_lectin-like/link_sf"/>
</dbReference>
<evidence type="ECO:0000256" key="11">
    <source>
        <dbReference type="PROSITE-ProRule" id="PRU00479"/>
    </source>
</evidence>
<dbReference type="OrthoDB" id="6153550at2759"/>
<dbReference type="Gene3D" id="3.10.100.10">
    <property type="entry name" value="Mannose-Binding Protein A, subunit A"/>
    <property type="match status" value="10"/>
</dbReference>
<dbReference type="KEGG" id="xla:108701342"/>
<dbReference type="FunFam" id="3.10.100.10:FF:000066">
    <property type="entry name" value="Lymphocyte antigen 75"/>
    <property type="match status" value="1"/>
</dbReference>
<feature type="domain" description="C-type lectin" evidence="12">
    <location>
        <begin position="640"/>
        <end position="758"/>
    </location>
</feature>
<keyword evidence="7" id="KW-0472">Membrane</keyword>
<evidence type="ECO:0000259" key="12">
    <source>
        <dbReference type="PROSITE" id="PS50041"/>
    </source>
</evidence>
<keyword evidence="6" id="KW-1133">Transmembrane helix</keyword>
<keyword evidence="8" id="KW-1015">Disulfide bond</keyword>
<dbReference type="GeneID" id="108701342"/>
<reference evidence="15" key="1">
    <citation type="submission" date="2025-08" db="UniProtKB">
        <authorList>
            <consortium name="RefSeq"/>
        </authorList>
    </citation>
    <scope>IDENTIFICATION</scope>
    <source>
        <strain evidence="15">J_2021</strain>
        <tissue evidence="15">Erythrocytes</tissue>
    </source>
</reference>
<evidence type="ECO:0000256" key="10">
    <source>
        <dbReference type="ARBA" id="ARBA00023180"/>
    </source>
</evidence>
<evidence type="ECO:0000256" key="4">
    <source>
        <dbReference type="ARBA" id="ARBA00022729"/>
    </source>
</evidence>
<dbReference type="CDD" id="cd00037">
    <property type="entry name" value="CLECT"/>
    <property type="match status" value="7"/>
</dbReference>
<dbReference type="GO" id="GO:0009897">
    <property type="term" value="C:external side of plasma membrane"/>
    <property type="evidence" value="ECO:0000318"/>
    <property type="project" value="GO_Central"/>
</dbReference>
<keyword evidence="14" id="KW-1185">Reference proteome</keyword>
<evidence type="ECO:0000256" key="3">
    <source>
        <dbReference type="ARBA" id="ARBA00022692"/>
    </source>
</evidence>
<dbReference type="InterPro" id="IPR000562">
    <property type="entry name" value="FN_type2_dom"/>
</dbReference>
<dbReference type="Gene3D" id="2.80.10.50">
    <property type="match status" value="1"/>
</dbReference>
<feature type="domain" description="C-type lectin" evidence="12">
    <location>
        <begin position="958"/>
        <end position="1082"/>
    </location>
</feature>
<dbReference type="AGR" id="Xenbase:XB-GENE-6488927"/>
<feature type="domain" description="Fibronectin type-II" evidence="13">
    <location>
        <begin position="160"/>
        <end position="207"/>
    </location>
</feature>
<dbReference type="CTD" id="108701342"/>
<keyword evidence="3" id="KW-0812">Transmembrane</keyword>
<dbReference type="CDD" id="cd00062">
    <property type="entry name" value="FN2"/>
    <property type="match status" value="1"/>
</dbReference>
<dbReference type="PROSITE" id="PS51092">
    <property type="entry name" value="FN2_2"/>
    <property type="match status" value="1"/>
</dbReference>
<name>A0A1L8EVZ0_XENLA</name>
<feature type="domain" description="C-type lectin" evidence="12">
    <location>
        <begin position="1109"/>
        <end position="1215"/>
    </location>
</feature>
<comment type="subcellular location">
    <subcellularLocation>
        <location evidence="1">Membrane</location>
        <topology evidence="1">Single-pass membrane protein</topology>
    </subcellularLocation>
</comment>
<dbReference type="SUPFAM" id="SSF56436">
    <property type="entry name" value="C-type lectin-like"/>
    <property type="match status" value="10"/>
</dbReference>
<dbReference type="STRING" id="8355.A0A1L8EVZ0"/>
<feature type="domain" description="C-type lectin" evidence="12">
    <location>
        <begin position="1397"/>
        <end position="1500"/>
    </location>
</feature>
<dbReference type="SMART" id="SM00059">
    <property type="entry name" value="FN2"/>
    <property type="match status" value="1"/>
</dbReference>
<dbReference type="InterPro" id="IPR035992">
    <property type="entry name" value="Ricin_B-like_lectins"/>
</dbReference>
<dbReference type="Pfam" id="PF24562">
    <property type="entry name" value="CysR_MRC2_N"/>
    <property type="match status" value="1"/>
</dbReference>
<dbReference type="Gene3D" id="2.10.10.10">
    <property type="entry name" value="Fibronectin, type II, collagen-binding"/>
    <property type="match status" value="1"/>
</dbReference>
<gene>
    <name evidence="15 16" type="primary">ly75.L</name>
</gene>
<dbReference type="FunFam" id="3.10.100.10:FF:000047">
    <property type="entry name" value="lymphocyte antigen 75"/>
    <property type="match status" value="1"/>
</dbReference>
<evidence type="ECO:0000313" key="15">
    <source>
        <dbReference type="RefSeq" id="XP_018091325.1"/>
    </source>
</evidence>
<proteinExistence type="predicted"/>
<dbReference type="PROSITE" id="PS50231">
    <property type="entry name" value="RICIN_B_LECTIN"/>
    <property type="match status" value="1"/>
</dbReference>
<dbReference type="SMART" id="SM00458">
    <property type="entry name" value="RICIN"/>
    <property type="match status" value="1"/>
</dbReference>
<evidence type="ECO:0000256" key="7">
    <source>
        <dbReference type="ARBA" id="ARBA00023136"/>
    </source>
</evidence>
<dbReference type="InterPro" id="IPR000772">
    <property type="entry name" value="Ricin_B_lectin"/>
</dbReference>
<dbReference type="InterPro" id="IPR036943">
    <property type="entry name" value="FN_type2_sf"/>
</dbReference>
<evidence type="ECO:0000259" key="13">
    <source>
        <dbReference type="PROSITE" id="PS51092"/>
    </source>
</evidence>
<dbReference type="Pfam" id="PF00059">
    <property type="entry name" value="Lectin_C"/>
    <property type="match status" value="8"/>
</dbReference>
<evidence type="ECO:0000313" key="14">
    <source>
        <dbReference type="Proteomes" id="UP000186698"/>
    </source>
</evidence>
<dbReference type="OMA" id="FWFVEEP"/>
<dbReference type="SUPFAM" id="SSF50370">
    <property type="entry name" value="Ricin B-like lectins"/>
    <property type="match status" value="1"/>
</dbReference>
<dbReference type="FunFam" id="3.10.100.10:FF:000051">
    <property type="entry name" value="Lymphocyte antigen 75 variant"/>
    <property type="match status" value="1"/>
</dbReference>
<dbReference type="Proteomes" id="UP000186698">
    <property type="component" value="Chromosome 9_10L"/>
</dbReference>
<evidence type="ECO:0000256" key="6">
    <source>
        <dbReference type="ARBA" id="ARBA00022989"/>
    </source>
</evidence>
<dbReference type="PaxDb" id="8355-A0A1L8EVZ0"/>
<accession>A0A1L8EVZ0</accession>
<feature type="domain" description="C-type lectin" evidence="12">
    <location>
        <begin position="362"/>
        <end position="476"/>
    </location>
</feature>
<evidence type="ECO:0000256" key="1">
    <source>
        <dbReference type="ARBA" id="ARBA00004167"/>
    </source>
</evidence>
<keyword evidence="2" id="KW-0254">Endocytosis</keyword>
<feature type="domain" description="C-type lectin" evidence="12">
    <location>
        <begin position="497"/>
        <end position="604"/>
    </location>
</feature>
<dbReference type="InterPro" id="IPR050111">
    <property type="entry name" value="C-type_lectin/snaclec_domain"/>
</dbReference>
<dbReference type="Pfam" id="PF00040">
    <property type="entry name" value="fn2"/>
    <property type="match status" value="1"/>
</dbReference>
<keyword evidence="5" id="KW-0677">Repeat</keyword>
<dbReference type="SUPFAM" id="SSF57440">
    <property type="entry name" value="Kringle-like"/>
    <property type="match status" value="1"/>
</dbReference>
<evidence type="ECO:0000313" key="16">
    <source>
        <dbReference type="Xenbase" id="XB-GENE-6488927"/>
    </source>
</evidence>
<dbReference type="InterPro" id="IPR013806">
    <property type="entry name" value="Kringle-like"/>
</dbReference>
<comment type="caution">
    <text evidence="11">Lacks conserved residue(s) required for the propagation of feature annotation.</text>
</comment>
<evidence type="ECO:0000256" key="2">
    <source>
        <dbReference type="ARBA" id="ARBA00022583"/>
    </source>
</evidence>
<sequence length="1719" mass="198842">MGSQGVPQLWLLTVWTALYITASFGAKDHAFTILHEQSMKCLQYDNSRISTVNCSAENEALLWKWVSSHRLFHLRSQMCLGIDLTSPQDPLKMVPCNSHLMLWWRCHDGSIYGASKYRLTEKGGTVTASFSSNDTWIRDNTPESVCELPYHVIYTREGNSNGVACEFPFLRNGTWHHDCIKEVNGTKEWCATTSNYDTERKWGFCLKPVNGCGESWTENLQSCYQFNMDSSLTWKEAYISCQNQGADLLSISSPDELKEIAQTKNLTDLVWIGLNRLDTSGGWQWSDNTPLSFITWDKDISEFSVLDGLSCGALDGNTGSWRNYNCERSFPYICEKTRETKTQTPDSWFFTKTDCELHWMPHNGFCYMLEQPSLWDNATEFCRHRGAELMSIHSLADIEMVVTSFQAENDIWSGLKNDEMPALFKWSDGTETDFTYWDRNEPNVNVIMAPNCVSFSGKSGRWNVRSCNENLKYICKKKGTVNNETKVDVDCQQDQGWRRHGHFCYMVDMNEVLFGPESNLTVTNKFEQEFLNSLILEQSKTEGKYFWTSLRDVNYTGDYWWETPNGTMDMTYANWNTLQPAFPGGCVAMASGPSIGKWEVKDCNTFKAKSIRKKRIGSSEPEEPVLPTPKGQCPDGWHPTQRYCYKLFHYERLLRTRTWEEAEGFCEELGGHLVSFTHNDEQEELYMYLKSVISNVRWLWSGLNKRDPGLHGSWQWSDERPVSSVYVPSNSQEDDYDLRDCVAFRFNKLDPFPLEHWEGPWGMPLRRPWRLWHKPEVLISLKPFHCEASLEWMCQVAKGEFKKPAWYQPDNSSSANSLIVDSDEFWFVSDKQLTYSEAALYCAAMDSDLASVKSPHALRTIQNHLKKAQNFTALTKWWLKSINYGDTFQTHGPHYYLRGFRHCMEISGYFWFTGYGRENNCNERQPFICQKQNLTLLEKDSQKPTQFKGECPKNWTSFGDKCFLILPKPKYLSFQKAEEECSTYGGVLPVIANQLQQDYITTLLPKLQSKLWIGLTSVNQSIPKWVDGRSYLYENFHPLLMARMRSNPVNLFFDADSHCFFIQNDPRLAAFGTWDITSCDDQQFVSICQKDKAMNGNNTQSISSEDLEFKDHKYKIIQRNVTWYSALLECNNHSMELASITEKYQLAYLSVQVSSLDHPMWIGLTSSNDGVNYQWQDGKQVVLSKWSEDEEEEEQCVYIDTDGFWKTMSCDAELPGAFCHFVKEDPKKKQLDNTQACPHKIGEKPWIPFRNNCYTFILKHDRWNQNKNEDERFHCKMLNPDSNILSIKDEDEKEFILKELIPYSDYVQWVLLGMHYNAIERKFQWDDKTFVTYSNWRWGREATNHSFLAVMASDGYWDILKLNMGDLFFFKHKTALVCKLELDRLDNTSYQAPSMSYQNTQYHIIEKKVNWHEAIKECRKMGSHLASVHSADQEDFLQEIVKHDGFPLWIGLSSQEVDTSSYEWSDGNSYDYFPVGYEVPRIIGNCGFLDTKGFWNLKNCMEPLNGAICYSSSTMKSKADYALCSDTPGEGVWVRKNNFCYGFDESLYNYSVFSSERASSICHNLDPTSEVLSITDVEENEFVSQYLKANAFITNKVWLGLDPLSFSKELKWLDGTSIQYTNWGIEDETAKYHCAIFYPETGVWHKVSCVPGHARVVCKAPLKSVKTGAAIGFAVLIIVLLLIGLVVYFYKTQRPYFSSTVRYQRTDDETETMVVNSLD</sequence>
<keyword evidence="9" id="KW-0675">Receptor</keyword>
<evidence type="ECO:0000256" key="9">
    <source>
        <dbReference type="ARBA" id="ARBA00023170"/>
    </source>
</evidence>
<dbReference type="SMART" id="SM00034">
    <property type="entry name" value="CLECT"/>
    <property type="match status" value="10"/>
</dbReference>
<dbReference type="CDD" id="cd23411">
    <property type="entry name" value="beta-trefoil_Ricin_LY75"/>
    <property type="match status" value="1"/>
</dbReference>
<keyword evidence="10" id="KW-0325">Glycoprotein</keyword>